<name>A0ABX6FDR0_YERIN</name>
<gene>
    <name evidence="3" type="ORF">FOC37_20775</name>
</gene>
<dbReference type="Pfam" id="PF00419">
    <property type="entry name" value="Fimbrial"/>
    <property type="match status" value="1"/>
</dbReference>
<dbReference type="Proteomes" id="UP000424966">
    <property type="component" value="Chromosome"/>
</dbReference>
<keyword evidence="1" id="KW-0812">Transmembrane</keyword>
<dbReference type="InterPro" id="IPR050263">
    <property type="entry name" value="Bact_Fimbrial_Adh_Pro"/>
</dbReference>
<feature type="transmembrane region" description="Helical" evidence="1">
    <location>
        <begin position="21"/>
        <end position="48"/>
    </location>
</feature>
<dbReference type="EMBL" id="CP046294">
    <property type="protein sequence ID" value="QGR72576.1"/>
    <property type="molecule type" value="Genomic_DNA"/>
</dbReference>
<evidence type="ECO:0000313" key="4">
    <source>
        <dbReference type="Proteomes" id="UP000424966"/>
    </source>
</evidence>
<sequence>MNKEYGMTVVCRGIVTRRAMTSIFGMTAIVGATAAVMTMLLSSSAWALNKSATVNVSVSIFAAPPCVINGNNTINVNFGDTILTSNIDGANYMQPVNYTLNCTSAASNALKLSINGNGANFDTTVLKTSNSGLGIKLIRNGQSFPLNTASNFTYPNIPVLQAVPVKQTNATLSTGYFSGTATLVVEYQ</sequence>
<evidence type="ECO:0000259" key="2">
    <source>
        <dbReference type="Pfam" id="PF00419"/>
    </source>
</evidence>
<dbReference type="InterPro" id="IPR008966">
    <property type="entry name" value="Adhesion_dom_sf"/>
</dbReference>
<evidence type="ECO:0000256" key="1">
    <source>
        <dbReference type="SAM" id="Phobius"/>
    </source>
</evidence>
<keyword evidence="1" id="KW-1133">Transmembrane helix</keyword>
<proteinExistence type="predicted"/>
<dbReference type="PANTHER" id="PTHR33420">
    <property type="entry name" value="FIMBRIAL SUBUNIT ELFA-RELATED"/>
    <property type="match status" value="1"/>
</dbReference>
<evidence type="ECO:0000313" key="3">
    <source>
        <dbReference type="EMBL" id="QGR72576.1"/>
    </source>
</evidence>
<dbReference type="PANTHER" id="PTHR33420:SF34">
    <property type="entry name" value="MINOR FIMBRIAL SUBUNIT"/>
    <property type="match status" value="1"/>
</dbReference>
<keyword evidence="1" id="KW-0472">Membrane</keyword>
<keyword evidence="4" id="KW-1185">Reference proteome</keyword>
<dbReference type="SUPFAM" id="SSF49401">
    <property type="entry name" value="Bacterial adhesins"/>
    <property type="match status" value="1"/>
</dbReference>
<dbReference type="InterPro" id="IPR000259">
    <property type="entry name" value="Adhesion_dom_fimbrial"/>
</dbReference>
<accession>A0ABX6FDR0</accession>
<feature type="domain" description="Fimbrial-type adhesion" evidence="2">
    <location>
        <begin position="56"/>
        <end position="188"/>
    </location>
</feature>
<dbReference type="Gene3D" id="2.60.40.1090">
    <property type="entry name" value="Fimbrial-type adhesion domain"/>
    <property type="match status" value="1"/>
</dbReference>
<dbReference type="InterPro" id="IPR036937">
    <property type="entry name" value="Adhesion_dom_fimbrial_sf"/>
</dbReference>
<organism evidence="3 4">
    <name type="scientific">Yersinia intermedia</name>
    <dbReference type="NCBI Taxonomy" id="631"/>
    <lineage>
        <taxon>Bacteria</taxon>
        <taxon>Pseudomonadati</taxon>
        <taxon>Pseudomonadota</taxon>
        <taxon>Gammaproteobacteria</taxon>
        <taxon>Enterobacterales</taxon>
        <taxon>Yersiniaceae</taxon>
        <taxon>Yersinia</taxon>
    </lineage>
</organism>
<reference evidence="3 4" key="1">
    <citation type="submission" date="2019-11" db="EMBL/GenBank/DDBJ databases">
        <title>FDA dAtabase for Regulatory Grade micrObial Sequences (FDA-ARGOS): Supporting development and validation of Infectious Disease Dx tests.</title>
        <authorList>
            <person name="Patel R."/>
            <person name="Rucinski S."/>
            <person name="Tallon L."/>
            <person name="Sadzewicz L."/>
            <person name="Vavikolanu K."/>
            <person name="Mehta A."/>
            <person name="Aluvathingal J."/>
            <person name="Nadendla S."/>
            <person name="Nandy P."/>
            <person name="Geyer C."/>
            <person name="Yan Y."/>
            <person name="Sichtig H."/>
        </authorList>
    </citation>
    <scope>NUCLEOTIDE SEQUENCE [LARGE SCALE GENOMIC DNA]</scope>
    <source>
        <strain evidence="3 4">FDAARGOS_729</strain>
    </source>
</reference>
<protein>
    <submittedName>
        <fullName evidence="3">Fimbrial protein</fullName>
    </submittedName>
</protein>